<sequence length="602" mass="65631">MRRVPPTPARLLTAALLVALGSAPTSAQGSVPPTLPPHVQAQAFTTVALSGVPASAGQFGMLDLRVTTDGRAVNPYDPAQADLTLEVTTPAGRTLSVPAFWMVDYAPDGTPTPDATSADEGGWHARFTPEEVGTYTLRVRSGAAQGEPQRVQVTASDAPGFIRTSATHPRTFEDHGGRPFVPIGPNVAWSTGDVLADYERWFDRLAASGGTYARIWMASWAFGIEWRDTGLGDYAARQRQAWLLDEVLRLAQARGIRVQLCLINHGAFSETTNAEWRDNPFNAANGGPLATPGAFVTDERARTLFRARVRYLAARYAAYTSLFAWEWWNEVNFTPISEGDLRPWMTGMSAELRRFDPYGHPISSSFSGGGESRLWRDASVDFAQAHLYTTRDLPLELLSLARQFQESAPDKPALLAELGYAAAGDGDPVLERIHFHVGLWAPLFYGFAGPGAYWWWDSLIDPQHLWVEYAPLAAFLKGAPLASLRPVTAQSSGLDVTARVLRSGTQAMAWLVSDRYSASGVGRAQTEALLDGTYREGAPPTFPDRQTTLTIRGLRDGPYSARWFDPQTGAWLAAQPVTVSGGTLTLPTPTFTRDLALRVDPR</sequence>
<feature type="signal peptide" evidence="1">
    <location>
        <begin position="1"/>
        <end position="27"/>
    </location>
</feature>
<feature type="chain" id="PRO_5046338105" description="DUF5060 domain-containing protein" evidence="1">
    <location>
        <begin position="28"/>
        <end position="602"/>
    </location>
</feature>
<dbReference type="Gene3D" id="2.60.40.10">
    <property type="entry name" value="Immunoglobulins"/>
    <property type="match status" value="1"/>
</dbReference>
<feature type="domain" description="DUF5060" evidence="2">
    <location>
        <begin position="58"/>
        <end position="141"/>
    </location>
</feature>
<accession>A0ABQ2RY22</accession>
<dbReference type="InterPro" id="IPR013783">
    <property type="entry name" value="Ig-like_fold"/>
</dbReference>
<dbReference type="EMBL" id="BMQM01000049">
    <property type="protein sequence ID" value="GGR74531.1"/>
    <property type="molecule type" value="Genomic_DNA"/>
</dbReference>
<proteinExistence type="predicted"/>
<dbReference type="SUPFAM" id="SSF51445">
    <property type="entry name" value="(Trans)glycosidases"/>
    <property type="match status" value="1"/>
</dbReference>
<protein>
    <recommendedName>
        <fullName evidence="2">DUF5060 domain-containing protein</fullName>
    </recommendedName>
</protein>
<dbReference type="Gene3D" id="3.20.20.80">
    <property type="entry name" value="Glycosidases"/>
    <property type="match status" value="1"/>
</dbReference>
<dbReference type="InterPro" id="IPR032260">
    <property type="entry name" value="DUF5060"/>
</dbReference>
<gene>
    <name evidence="3" type="ORF">GCM10008959_39700</name>
</gene>
<evidence type="ECO:0000259" key="2">
    <source>
        <dbReference type="Pfam" id="PF16586"/>
    </source>
</evidence>
<dbReference type="RefSeq" id="WP_189066729.1">
    <property type="nucleotide sequence ID" value="NZ_BMQM01000049.1"/>
</dbReference>
<reference evidence="4" key="1">
    <citation type="journal article" date="2019" name="Int. J. Syst. Evol. Microbiol.">
        <title>The Global Catalogue of Microorganisms (GCM) 10K type strain sequencing project: providing services to taxonomists for standard genome sequencing and annotation.</title>
        <authorList>
            <consortium name="The Broad Institute Genomics Platform"/>
            <consortium name="The Broad Institute Genome Sequencing Center for Infectious Disease"/>
            <person name="Wu L."/>
            <person name="Ma J."/>
        </authorList>
    </citation>
    <scope>NUCLEOTIDE SEQUENCE [LARGE SCALE GENOMIC DNA]</scope>
    <source>
        <strain evidence="4">JCM 31404</strain>
    </source>
</reference>
<evidence type="ECO:0000313" key="3">
    <source>
        <dbReference type="EMBL" id="GGR74531.1"/>
    </source>
</evidence>
<evidence type="ECO:0000313" key="4">
    <source>
        <dbReference type="Proteomes" id="UP000634308"/>
    </source>
</evidence>
<organism evidence="3 4">
    <name type="scientific">Deinococcus seoulensis</name>
    <dbReference type="NCBI Taxonomy" id="1837379"/>
    <lineage>
        <taxon>Bacteria</taxon>
        <taxon>Thermotogati</taxon>
        <taxon>Deinococcota</taxon>
        <taxon>Deinococci</taxon>
        <taxon>Deinococcales</taxon>
        <taxon>Deinococcaceae</taxon>
        <taxon>Deinococcus</taxon>
    </lineage>
</organism>
<evidence type="ECO:0000256" key="1">
    <source>
        <dbReference type="SAM" id="SignalP"/>
    </source>
</evidence>
<comment type="caution">
    <text evidence="3">The sequence shown here is derived from an EMBL/GenBank/DDBJ whole genome shotgun (WGS) entry which is preliminary data.</text>
</comment>
<dbReference type="Pfam" id="PF16586">
    <property type="entry name" value="DUF5060"/>
    <property type="match status" value="1"/>
</dbReference>
<dbReference type="InterPro" id="IPR017853">
    <property type="entry name" value="GH"/>
</dbReference>
<dbReference type="Proteomes" id="UP000634308">
    <property type="component" value="Unassembled WGS sequence"/>
</dbReference>
<keyword evidence="4" id="KW-1185">Reference proteome</keyword>
<name>A0ABQ2RY22_9DEIO</name>
<keyword evidence="1" id="KW-0732">Signal</keyword>